<proteinExistence type="predicted"/>
<dbReference type="AlphaFoldDB" id="A0A7S2MUX4"/>
<evidence type="ECO:0000313" key="1">
    <source>
        <dbReference type="EMBL" id="CAD9503577.1"/>
    </source>
</evidence>
<sequence length="117" mass="12253">MSTVATSTGGVGNDTVTVVSDVTWSASSIFLLRTQSSQCGDGLVQGAKRPQRRHLFTPSAGDDAGSRAGICCVHPAHRAAPDVHMGLVKLSRTMHSNDHVVGRLQLGRTHGRGTVGH</sequence>
<reference evidence="1" key="1">
    <citation type="submission" date="2021-01" db="EMBL/GenBank/DDBJ databases">
        <authorList>
            <person name="Corre E."/>
            <person name="Pelletier E."/>
            <person name="Niang G."/>
            <person name="Scheremetjew M."/>
            <person name="Finn R."/>
            <person name="Kale V."/>
            <person name="Holt S."/>
            <person name="Cochrane G."/>
            <person name="Meng A."/>
            <person name="Brown T."/>
            <person name="Cohen L."/>
        </authorList>
    </citation>
    <scope>NUCLEOTIDE SEQUENCE</scope>
    <source>
        <strain evidence="1">UTEX LB 985</strain>
    </source>
</reference>
<name>A0A7S2MUX4_9EUKA</name>
<gene>
    <name evidence="1" type="ORF">CBRE1094_LOCUS29835</name>
</gene>
<organism evidence="1">
    <name type="scientific">Haptolina brevifila</name>
    <dbReference type="NCBI Taxonomy" id="156173"/>
    <lineage>
        <taxon>Eukaryota</taxon>
        <taxon>Haptista</taxon>
        <taxon>Haptophyta</taxon>
        <taxon>Prymnesiophyceae</taxon>
        <taxon>Prymnesiales</taxon>
        <taxon>Prymnesiaceae</taxon>
        <taxon>Haptolina</taxon>
    </lineage>
</organism>
<protein>
    <submittedName>
        <fullName evidence="1">Uncharacterized protein</fullName>
    </submittedName>
</protein>
<accession>A0A7S2MUX4</accession>
<dbReference type="EMBL" id="HBGU01054564">
    <property type="protein sequence ID" value="CAD9503577.1"/>
    <property type="molecule type" value="Transcribed_RNA"/>
</dbReference>